<evidence type="ECO:0000256" key="3">
    <source>
        <dbReference type="SAM" id="Coils"/>
    </source>
</evidence>
<dbReference type="Proteomes" id="UP000094070">
    <property type="component" value="Unassembled WGS sequence"/>
</dbReference>
<evidence type="ECO:0000313" key="6">
    <source>
        <dbReference type="Proteomes" id="UP000094070"/>
    </source>
</evidence>
<proteinExistence type="predicted"/>
<dbReference type="PANTHER" id="PTHR32347">
    <property type="entry name" value="EFFLUX SYSTEM COMPONENT YKNX-RELATED"/>
    <property type="match status" value="1"/>
</dbReference>
<keyword evidence="2 3" id="KW-0175">Coiled coil</keyword>
<organism evidence="5 6">
    <name type="scientific">Vibrio rumoiensis 1S-45</name>
    <dbReference type="NCBI Taxonomy" id="1188252"/>
    <lineage>
        <taxon>Bacteria</taxon>
        <taxon>Pseudomonadati</taxon>
        <taxon>Pseudomonadota</taxon>
        <taxon>Gammaproteobacteria</taxon>
        <taxon>Vibrionales</taxon>
        <taxon>Vibrionaceae</taxon>
        <taxon>Vibrio</taxon>
    </lineage>
</organism>
<dbReference type="PANTHER" id="PTHR32347:SF29">
    <property type="entry name" value="UPF0194 MEMBRANE PROTEIN YBHG"/>
    <property type="match status" value="1"/>
</dbReference>
<dbReference type="OrthoDB" id="8558741at2"/>
<dbReference type="Pfam" id="PF25881">
    <property type="entry name" value="HH_YBHG"/>
    <property type="match status" value="1"/>
</dbReference>
<dbReference type="EMBL" id="AJYK02000103">
    <property type="protein sequence ID" value="OEF22855.1"/>
    <property type="molecule type" value="Genomic_DNA"/>
</dbReference>
<evidence type="ECO:0000256" key="2">
    <source>
        <dbReference type="ARBA" id="ARBA00023054"/>
    </source>
</evidence>
<dbReference type="RefSeq" id="WP_017023693.1">
    <property type="nucleotide sequence ID" value="NZ_AJYK02000103.1"/>
</dbReference>
<accession>A0A1E5DYU5</accession>
<dbReference type="Gene3D" id="2.40.30.170">
    <property type="match status" value="1"/>
</dbReference>
<evidence type="ECO:0000259" key="4">
    <source>
        <dbReference type="Pfam" id="PF25881"/>
    </source>
</evidence>
<dbReference type="PROSITE" id="PS51257">
    <property type="entry name" value="PROKAR_LIPOPROTEIN"/>
    <property type="match status" value="1"/>
</dbReference>
<dbReference type="Gene3D" id="2.40.50.100">
    <property type="match status" value="1"/>
</dbReference>
<comment type="caution">
    <text evidence="5">The sequence shown here is derived from an EMBL/GenBank/DDBJ whole genome shotgun (WGS) entry which is preliminary data.</text>
</comment>
<comment type="subcellular location">
    <subcellularLocation>
        <location evidence="1">Cell envelope</location>
    </subcellularLocation>
</comment>
<gene>
    <name evidence="5" type="ORF">A1QC_13280</name>
</gene>
<name>A0A1E5DYU5_9VIBR</name>
<dbReference type="InterPro" id="IPR059052">
    <property type="entry name" value="HH_YbhG-like"/>
</dbReference>
<reference evidence="5 6" key="1">
    <citation type="journal article" date="2012" name="Science">
        <title>Ecological populations of bacteria act as socially cohesive units of antibiotic production and resistance.</title>
        <authorList>
            <person name="Cordero O.X."/>
            <person name="Wildschutte H."/>
            <person name="Kirkup B."/>
            <person name="Proehl S."/>
            <person name="Ngo L."/>
            <person name="Hussain F."/>
            <person name="Le Roux F."/>
            <person name="Mincer T."/>
            <person name="Polz M.F."/>
        </authorList>
    </citation>
    <scope>NUCLEOTIDE SEQUENCE [LARGE SCALE GENOMIC DNA]</scope>
    <source>
        <strain evidence="5 6">1S-45</strain>
    </source>
</reference>
<dbReference type="STRING" id="1188252.A1QC_13280"/>
<dbReference type="Gene3D" id="1.10.287.470">
    <property type="entry name" value="Helix hairpin bin"/>
    <property type="match status" value="2"/>
</dbReference>
<dbReference type="GO" id="GO:0030313">
    <property type="term" value="C:cell envelope"/>
    <property type="evidence" value="ECO:0007669"/>
    <property type="project" value="UniProtKB-SubCell"/>
</dbReference>
<feature type="coiled-coil region" evidence="3">
    <location>
        <begin position="136"/>
        <end position="193"/>
    </location>
</feature>
<keyword evidence="6" id="KW-1185">Reference proteome</keyword>
<dbReference type="eggNOG" id="COG0845">
    <property type="taxonomic scope" value="Bacteria"/>
</dbReference>
<dbReference type="AlphaFoldDB" id="A0A1E5DYU5"/>
<sequence>MKTLALVCLTALLSGCDGSSSTQALGTLERDRIAQTAVINEVVIALPVSKGSVVEKGTILVKLDDTYQKAIVAQVQAEVLQAQANVDKLIKGPRDEEIAASKASVAGAKANKLEAQATYQRSKTLVSKKLASQADLDQALANRDSASATLNSAQQNLNALLAGNREEDIRIAKAELQTEQAKLAAEMKKLSDLTIIATQNGILDNLPWNLGERVTAGSPVAILLANKAPYARVYIPETSRIHVNVNDKLTIHVDGLDKTITGTVSWVSSDPAFTPYYALNQEDRSHLMYLAEIQLPVEYATLPSGVPVQVDLP</sequence>
<evidence type="ECO:0000256" key="1">
    <source>
        <dbReference type="ARBA" id="ARBA00004196"/>
    </source>
</evidence>
<evidence type="ECO:0000313" key="5">
    <source>
        <dbReference type="EMBL" id="OEF22855.1"/>
    </source>
</evidence>
<feature type="domain" description="YbhG-like alpha-helical hairpin" evidence="4">
    <location>
        <begin position="64"/>
        <end position="187"/>
    </location>
</feature>
<dbReference type="SUPFAM" id="SSF111369">
    <property type="entry name" value="HlyD-like secretion proteins"/>
    <property type="match status" value="1"/>
</dbReference>
<dbReference type="InterPro" id="IPR050465">
    <property type="entry name" value="UPF0194_transport"/>
</dbReference>
<protein>
    <recommendedName>
        <fullName evidence="4">YbhG-like alpha-helical hairpin domain-containing protein</fullName>
    </recommendedName>
</protein>